<dbReference type="SUPFAM" id="SSF51905">
    <property type="entry name" value="FAD/NAD(P)-binding domain"/>
    <property type="match status" value="1"/>
</dbReference>
<dbReference type="GO" id="GO:0051539">
    <property type="term" value="F:4 iron, 4 sulfur cluster binding"/>
    <property type="evidence" value="ECO:0007669"/>
    <property type="project" value="UniProtKB-KW"/>
</dbReference>
<accession>A0A6G1ZHC1</accession>
<keyword evidence="1" id="KW-0004">4Fe-4S</keyword>
<evidence type="ECO:0000256" key="1">
    <source>
        <dbReference type="ARBA" id="ARBA00022485"/>
    </source>
</evidence>
<name>A0A6G1ZHC1_9BACT</name>
<gene>
    <name evidence="6" type="ORF">GKE01_17340</name>
</gene>
<dbReference type="Gene3D" id="3.50.50.60">
    <property type="entry name" value="FAD/NAD(P)-binding domain"/>
    <property type="match status" value="1"/>
</dbReference>
<reference evidence="6" key="1">
    <citation type="journal article" date="2019" name="Nat. Med.">
        <title>A library of human gut bacterial isolates paired with longitudinal multiomics data enables mechanistic microbiome research.</title>
        <authorList>
            <person name="Poyet M."/>
            <person name="Groussin M."/>
            <person name="Gibbons S.M."/>
            <person name="Avila-Pacheco J."/>
            <person name="Jiang X."/>
            <person name="Kearney S.M."/>
            <person name="Perrotta A.R."/>
            <person name="Berdy B."/>
            <person name="Zhao S."/>
            <person name="Lieberman T.D."/>
            <person name="Swanson P.K."/>
            <person name="Smith M."/>
            <person name="Roesemann S."/>
            <person name="Alexander J.E."/>
            <person name="Rich S.A."/>
            <person name="Livny J."/>
            <person name="Vlamakis H."/>
            <person name="Clish C."/>
            <person name="Bullock K."/>
            <person name="Deik A."/>
            <person name="Scott J."/>
            <person name="Pierce K.A."/>
            <person name="Xavier R.J."/>
            <person name="Alm E.J."/>
        </authorList>
    </citation>
    <scope>NUCLEOTIDE SEQUENCE</scope>
    <source>
        <strain evidence="6">BIOML-A4</strain>
    </source>
</reference>
<dbReference type="GO" id="GO:0046872">
    <property type="term" value="F:metal ion binding"/>
    <property type="evidence" value="ECO:0007669"/>
    <property type="project" value="UniProtKB-KW"/>
</dbReference>
<evidence type="ECO:0000256" key="5">
    <source>
        <dbReference type="ARBA" id="ARBA00023014"/>
    </source>
</evidence>
<keyword evidence="5" id="KW-0411">Iron-sulfur</keyword>
<dbReference type="GO" id="GO:0016491">
    <property type="term" value="F:oxidoreductase activity"/>
    <property type="evidence" value="ECO:0007669"/>
    <property type="project" value="UniProtKB-KW"/>
</dbReference>
<dbReference type="EMBL" id="WKLP01000027">
    <property type="protein sequence ID" value="MRY13212.1"/>
    <property type="molecule type" value="Genomic_DNA"/>
</dbReference>
<protein>
    <submittedName>
        <fullName evidence="6">FAD-dependent oxidoreductase</fullName>
    </submittedName>
</protein>
<evidence type="ECO:0000256" key="3">
    <source>
        <dbReference type="ARBA" id="ARBA00023002"/>
    </source>
</evidence>
<dbReference type="InterPro" id="IPR039650">
    <property type="entry name" value="HdrA-like"/>
</dbReference>
<dbReference type="PANTHER" id="PTHR43498:SF1">
    <property type="entry name" value="COB--COM HETERODISULFIDE REDUCTASE IRON-SULFUR SUBUNIT A"/>
    <property type="match status" value="1"/>
</dbReference>
<keyword evidence="4" id="KW-0408">Iron</keyword>
<comment type="caution">
    <text evidence="6">The sequence shown here is derived from an EMBL/GenBank/DDBJ whole genome shotgun (WGS) entry which is preliminary data.</text>
</comment>
<dbReference type="InterPro" id="IPR036188">
    <property type="entry name" value="FAD/NAD-bd_sf"/>
</dbReference>
<evidence type="ECO:0000256" key="4">
    <source>
        <dbReference type="ARBA" id="ARBA00023004"/>
    </source>
</evidence>
<organism evidence="6">
    <name type="scientific">Parabacteroides goldsteinii</name>
    <dbReference type="NCBI Taxonomy" id="328812"/>
    <lineage>
        <taxon>Bacteria</taxon>
        <taxon>Pseudomonadati</taxon>
        <taxon>Bacteroidota</taxon>
        <taxon>Bacteroidia</taxon>
        <taxon>Bacteroidales</taxon>
        <taxon>Tannerellaceae</taxon>
        <taxon>Parabacteroides</taxon>
    </lineage>
</organism>
<keyword evidence="3" id="KW-0560">Oxidoreductase</keyword>
<sequence length="473" mass="52320">MSLHSRRKFLNNIWKGCIGMGMTGFLPSCTRGVVKAESDLPIFDDVDICVLGGSCTGVFAAVRAARLGAKVAVVEKQNAFGGVATNSLVNVWHSLYDVGKKQRIIAGLTQEVIDRLNERDAVERNPNPSSAYRLNSQELKIELDELVLESGIHPHFHTLFSEPYLDGDGNLTGVIVDGKSGRGIINAKYFIDATGDGDLCYRLGLKTYTFDLLQPPTVCAHLEGLDLGVYESVLKEHGQEFNIPSGTAWGVYLPNTHVFMFAGTRVYGADCSDAGNLTKAEMEGRRQIRAIMDMMRKYGNDGNIPRLVTLPSYIGVRETRHVECLYQISDEDALYGRRFDDAIANGSYVFDLHHQDKPGLTFRHLDGTEIYSRPGFPDQVGRWREKTEVNPTFYQVPLRSLIPKKYDNVMLAGRMIDASVVAYSGIRVMVNMNQVGEAAGVTSYLAWKQGKKIKDVPAGEVRDVLKKGGSIII</sequence>
<evidence type="ECO:0000256" key="2">
    <source>
        <dbReference type="ARBA" id="ARBA00022723"/>
    </source>
</evidence>
<dbReference type="AlphaFoldDB" id="A0A6G1ZHC1"/>
<dbReference type="RefSeq" id="WP_010801838.1">
    <property type="nucleotide sequence ID" value="NZ_CAJSYT010000019.1"/>
</dbReference>
<proteinExistence type="predicted"/>
<evidence type="ECO:0000313" key="6">
    <source>
        <dbReference type="EMBL" id="MRY13212.1"/>
    </source>
</evidence>
<dbReference type="PANTHER" id="PTHR43498">
    <property type="entry name" value="FERREDOXIN:COB-COM HETERODISULFIDE REDUCTASE SUBUNIT A"/>
    <property type="match status" value="1"/>
</dbReference>
<keyword evidence="2" id="KW-0479">Metal-binding</keyword>
<dbReference type="Pfam" id="PF12831">
    <property type="entry name" value="FAD_oxidored"/>
    <property type="match status" value="1"/>
</dbReference>